<dbReference type="SUPFAM" id="SSF52172">
    <property type="entry name" value="CheY-like"/>
    <property type="match status" value="1"/>
</dbReference>
<dbReference type="Pfam" id="PF00072">
    <property type="entry name" value="Response_reg"/>
    <property type="match status" value="1"/>
</dbReference>
<dbReference type="OrthoDB" id="21225at2759"/>
<name>A0A163JN40_ABSGL</name>
<dbReference type="SMART" id="SM00448">
    <property type="entry name" value="REC"/>
    <property type="match status" value="1"/>
</dbReference>
<feature type="compositionally biased region" description="Low complexity" evidence="4">
    <location>
        <begin position="174"/>
        <end position="188"/>
    </location>
</feature>
<protein>
    <recommendedName>
        <fullName evidence="5">Response regulatory domain-containing protein</fullName>
    </recommendedName>
</protein>
<dbReference type="CDD" id="cd17546">
    <property type="entry name" value="REC_hyHK_CKI1_RcsC-like"/>
    <property type="match status" value="1"/>
</dbReference>
<feature type="region of interest" description="Disordered" evidence="4">
    <location>
        <begin position="151"/>
        <end position="188"/>
    </location>
</feature>
<dbReference type="Proteomes" id="UP000078561">
    <property type="component" value="Unassembled WGS sequence"/>
</dbReference>
<keyword evidence="2" id="KW-0902">Two-component regulatory system</keyword>
<feature type="domain" description="Response regulatory" evidence="5">
    <location>
        <begin position="246"/>
        <end position="384"/>
    </location>
</feature>
<accession>A0A163JN40</accession>
<evidence type="ECO:0000256" key="3">
    <source>
        <dbReference type="PROSITE-ProRule" id="PRU00169"/>
    </source>
</evidence>
<dbReference type="PROSITE" id="PS50110">
    <property type="entry name" value="RESPONSE_REGULATORY"/>
    <property type="match status" value="1"/>
</dbReference>
<evidence type="ECO:0000313" key="6">
    <source>
        <dbReference type="EMBL" id="SAM00513.1"/>
    </source>
</evidence>
<gene>
    <name evidence="6" type="primary">ABSGL_06201.1 scaffold 7705</name>
</gene>
<evidence type="ECO:0000256" key="1">
    <source>
        <dbReference type="ARBA" id="ARBA00022553"/>
    </source>
</evidence>
<evidence type="ECO:0000256" key="2">
    <source>
        <dbReference type="ARBA" id="ARBA00023012"/>
    </source>
</evidence>
<dbReference type="GO" id="GO:0000160">
    <property type="term" value="P:phosphorelay signal transduction system"/>
    <property type="evidence" value="ECO:0007669"/>
    <property type="project" value="UniProtKB-KW"/>
</dbReference>
<proteinExistence type="predicted"/>
<dbReference type="InterPro" id="IPR001789">
    <property type="entry name" value="Sig_transdc_resp-reg_receiver"/>
</dbReference>
<dbReference type="PANTHER" id="PTHR45339">
    <property type="entry name" value="HYBRID SIGNAL TRANSDUCTION HISTIDINE KINASE J"/>
    <property type="match status" value="1"/>
</dbReference>
<dbReference type="AlphaFoldDB" id="A0A163JN40"/>
<dbReference type="PANTHER" id="PTHR45339:SF1">
    <property type="entry name" value="HYBRID SIGNAL TRANSDUCTION HISTIDINE KINASE J"/>
    <property type="match status" value="1"/>
</dbReference>
<evidence type="ECO:0000313" key="7">
    <source>
        <dbReference type="Proteomes" id="UP000078561"/>
    </source>
</evidence>
<dbReference type="STRING" id="4829.A0A163JN40"/>
<keyword evidence="1 3" id="KW-0597">Phosphoprotein</keyword>
<feature type="modified residue" description="4-aspartylphosphate" evidence="3">
    <location>
        <position position="299"/>
    </location>
</feature>
<dbReference type="InParanoid" id="A0A163JN40"/>
<dbReference type="EMBL" id="LT553219">
    <property type="protein sequence ID" value="SAM00513.1"/>
    <property type="molecule type" value="Genomic_DNA"/>
</dbReference>
<organism evidence="6">
    <name type="scientific">Absidia glauca</name>
    <name type="common">Pin mould</name>
    <dbReference type="NCBI Taxonomy" id="4829"/>
    <lineage>
        <taxon>Eukaryota</taxon>
        <taxon>Fungi</taxon>
        <taxon>Fungi incertae sedis</taxon>
        <taxon>Mucoromycota</taxon>
        <taxon>Mucoromycotina</taxon>
        <taxon>Mucoromycetes</taxon>
        <taxon>Mucorales</taxon>
        <taxon>Cunninghamellaceae</taxon>
        <taxon>Absidia</taxon>
    </lineage>
</organism>
<dbReference type="InterPro" id="IPR011006">
    <property type="entry name" value="CheY-like_superfamily"/>
</dbReference>
<keyword evidence="7" id="KW-1185">Reference proteome</keyword>
<evidence type="ECO:0000256" key="4">
    <source>
        <dbReference type="SAM" id="MobiDB-lite"/>
    </source>
</evidence>
<reference evidence="6" key="1">
    <citation type="submission" date="2016-04" db="EMBL/GenBank/DDBJ databases">
        <authorList>
            <person name="Evans L.H."/>
            <person name="Alamgir A."/>
            <person name="Owens N."/>
            <person name="Weber N.D."/>
            <person name="Virtaneva K."/>
            <person name="Barbian K."/>
            <person name="Babar A."/>
            <person name="Rosenke K."/>
        </authorList>
    </citation>
    <scope>NUCLEOTIDE SEQUENCE [LARGE SCALE GENOMIC DNA]</scope>
    <source>
        <strain evidence="6">CBS 101.48</strain>
    </source>
</reference>
<sequence length="395" mass="44348">MVRWAFLCSSRAAKPIRAIKITQWGRSPMTYPSAYPSQDRSSMANALSVLSPYASKYLYPTGWNGKIKNSGLIQLIPGPHQAKATMGLDFFLTAMYVDVDVNVEYQCVSVSTGSTITTPEVIHQKGLSTPPSPKLYQRRRTSLQYGFQYGRRPSLPRHAMSPIDTDVSAPPPLLRSSSSSTQFSPLTPGSATTIASALDLTTDSKDEHDVDEHDVSDRRSILLSPTTVSFWKRRPYHHQQHAGNLRVLLVDDNEVNLQVLTKVLKIHMADVFQHLDTVVSGESAIEKLQQDTYDMILMDIDMPGLNGVEATHWIRRGHQQQQQQDDDEPDLDTVLVQNRRIPIVAVTTNMSLEWKKAYLKVGMNGCIPKPISPYILRHSLTQVLMYGSHWDYSTV</sequence>
<dbReference type="Gene3D" id="3.40.50.2300">
    <property type="match status" value="1"/>
</dbReference>
<evidence type="ECO:0000259" key="5">
    <source>
        <dbReference type="PROSITE" id="PS50110"/>
    </source>
</evidence>